<reference evidence="2" key="1">
    <citation type="submission" date="2021-03" db="EMBL/GenBank/DDBJ databases">
        <authorList>
            <person name="Tagirdzhanova G."/>
        </authorList>
    </citation>
    <scope>NUCLEOTIDE SEQUENCE</scope>
</reference>
<accession>A0A8H3FHG2</accession>
<organism evidence="2 3">
    <name type="scientific">Alectoria fallacina</name>
    <dbReference type="NCBI Taxonomy" id="1903189"/>
    <lineage>
        <taxon>Eukaryota</taxon>
        <taxon>Fungi</taxon>
        <taxon>Dikarya</taxon>
        <taxon>Ascomycota</taxon>
        <taxon>Pezizomycotina</taxon>
        <taxon>Lecanoromycetes</taxon>
        <taxon>OSLEUM clade</taxon>
        <taxon>Lecanoromycetidae</taxon>
        <taxon>Lecanorales</taxon>
        <taxon>Lecanorineae</taxon>
        <taxon>Parmeliaceae</taxon>
        <taxon>Alectoria</taxon>
    </lineage>
</organism>
<keyword evidence="3" id="KW-1185">Reference proteome</keyword>
<sequence length="311" mass="35177">MKILTADLLPRFSPHGFETFQFDFDTAPSSITDSSLLTLTAKLISQLFDYDIATMPTSTSIHSGFREMIGGEEGGDQREPRQTPIRIYVYQITVDNGVALCVPPVEGNLSALLTLAICESTIRRTAKPSDRILGIINVAIAASDGNPLDSIIYFAMINEVSPSQNYFTTVHKDCLECIYSFDKSTGQFTRLTTINIHESSRDWEADLRRYPLYKNGWVLVCREFRYFGKDAVRIPNSAPWLLQASQSLRQSHRVCDEEEDIWYELEDLINDLRVMITGFTPKALVGNARRSVLERESTQSPPLLPRPRPRC</sequence>
<feature type="domain" description="Nucleotide modification associated" evidence="1">
    <location>
        <begin position="86"/>
        <end position="271"/>
    </location>
</feature>
<protein>
    <recommendedName>
        <fullName evidence="1">Nucleotide modification associated domain-containing protein</fullName>
    </recommendedName>
</protein>
<proteinExistence type="predicted"/>
<name>A0A8H3FHG2_9LECA</name>
<evidence type="ECO:0000259" key="1">
    <source>
        <dbReference type="Pfam" id="PF18753"/>
    </source>
</evidence>
<comment type="caution">
    <text evidence="2">The sequence shown here is derived from an EMBL/GenBank/DDBJ whole genome shotgun (WGS) entry which is preliminary data.</text>
</comment>
<dbReference type="OrthoDB" id="10644119at2759"/>
<evidence type="ECO:0000313" key="2">
    <source>
        <dbReference type="EMBL" id="CAF9920946.1"/>
    </source>
</evidence>
<dbReference type="Proteomes" id="UP000664203">
    <property type="component" value="Unassembled WGS sequence"/>
</dbReference>
<dbReference type="AlphaFoldDB" id="A0A8H3FHG2"/>
<gene>
    <name evidence="2" type="ORF">ALECFALPRED_001674</name>
</gene>
<dbReference type="EMBL" id="CAJPDR010000141">
    <property type="protein sequence ID" value="CAF9920946.1"/>
    <property type="molecule type" value="Genomic_DNA"/>
</dbReference>
<evidence type="ECO:0000313" key="3">
    <source>
        <dbReference type="Proteomes" id="UP000664203"/>
    </source>
</evidence>
<dbReference type="InterPro" id="IPR041180">
    <property type="entry name" value="Nmad2"/>
</dbReference>
<dbReference type="Pfam" id="PF18753">
    <property type="entry name" value="Nmad2"/>
    <property type="match status" value="1"/>
</dbReference>